<dbReference type="InterPro" id="IPR006879">
    <property type="entry name" value="YdjC-like"/>
</dbReference>
<dbReference type="InterPro" id="IPR011330">
    <property type="entry name" value="Glyco_hydro/deAcase_b/a-brl"/>
</dbReference>
<keyword evidence="4" id="KW-0460">Magnesium</keyword>
<keyword evidence="7" id="KW-1185">Reference proteome</keyword>
<gene>
    <name evidence="6" type="ORF">ACFSE6_03990</name>
</gene>
<proteinExistence type="predicted"/>
<dbReference type="PANTHER" id="PTHR31609:SF1">
    <property type="entry name" value="CARBOHYDRATE DEACETYLASE"/>
    <property type="match status" value="1"/>
</dbReference>
<evidence type="ECO:0000313" key="7">
    <source>
        <dbReference type="Proteomes" id="UP001597277"/>
    </source>
</evidence>
<comment type="caution">
    <text evidence="6">The sequence shown here is derived from an EMBL/GenBank/DDBJ whole genome shotgun (WGS) entry which is preliminary data.</text>
</comment>
<protein>
    <submittedName>
        <fullName evidence="6">Carbohydrate deacetylase</fullName>
    </submittedName>
</protein>
<dbReference type="Proteomes" id="UP001597277">
    <property type="component" value="Unassembled WGS sequence"/>
</dbReference>
<keyword evidence="5" id="KW-0119">Carbohydrate metabolism</keyword>
<evidence type="ECO:0000256" key="4">
    <source>
        <dbReference type="ARBA" id="ARBA00022842"/>
    </source>
</evidence>
<sequence>MRKLVVTADDLGLDPATNAEITDLARRERVTATTLMPVAPGARDAVRRVTAAGLAPPRLHVTLTSARELPPWRPVAADVGSLTEADGVFPVTPRRVAALGEAADVARELAAQWRWMRTGGLPPSGLDSHSGVLYQHTGLGAALRFCAEHSLAFRLPARLQPVVRTTWRGRLRRRYDEAVARARDLGVRLPETVLTPWLPGRLLLSYDQLRAHVLAQVRAVPEGVSELIMHPAAPSTARTLAPAEGRKRVWELRLLRDPTFLAELRRERIALAPSW</sequence>
<dbReference type="EMBL" id="JBHUEE010000002">
    <property type="protein sequence ID" value="MFD1716980.1"/>
    <property type="molecule type" value="Genomic_DNA"/>
</dbReference>
<keyword evidence="3" id="KW-0378">Hydrolase</keyword>
<dbReference type="PANTHER" id="PTHR31609">
    <property type="entry name" value="YDJC DEACETYLASE FAMILY MEMBER"/>
    <property type="match status" value="1"/>
</dbReference>
<evidence type="ECO:0000256" key="2">
    <source>
        <dbReference type="ARBA" id="ARBA00022723"/>
    </source>
</evidence>
<keyword evidence="2" id="KW-0479">Metal-binding</keyword>
<dbReference type="SUPFAM" id="SSF88713">
    <property type="entry name" value="Glycoside hydrolase/deacetylase"/>
    <property type="match status" value="1"/>
</dbReference>
<evidence type="ECO:0000313" key="6">
    <source>
        <dbReference type="EMBL" id="MFD1716980.1"/>
    </source>
</evidence>
<dbReference type="Gene3D" id="3.20.20.370">
    <property type="entry name" value="Glycoside hydrolase/deacetylase"/>
    <property type="match status" value="1"/>
</dbReference>
<evidence type="ECO:0000256" key="5">
    <source>
        <dbReference type="ARBA" id="ARBA00023277"/>
    </source>
</evidence>
<organism evidence="6 7">
    <name type="scientific">Georgenia deserti</name>
    <dbReference type="NCBI Taxonomy" id="2093781"/>
    <lineage>
        <taxon>Bacteria</taxon>
        <taxon>Bacillati</taxon>
        <taxon>Actinomycetota</taxon>
        <taxon>Actinomycetes</taxon>
        <taxon>Micrococcales</taxon>
        <taxon>Bogoriellaceae</taxon>
        <taxon>Georgenia</taxon>
    </lineage>
</organism>
<accession>A0ABW4L2Y7</accession>
<evidence type="ECO:0000256" key="1">
    <source>
        <dbReference type="ARBA" id="ARBA00001946"/>
    </source>
</evidence>
<name>A0ABW4L2Y7_9MICO</name>
<dbReference type="Pfam" id="PF04794">
    <property type="entry name" value="YdjC"/>
    <property type="match status" value="1"/>
</dbReference>
<dbReference type="RefSeq" id="WP_388002424.1">
    <property type="nucleotide sequence ID" value="NZ_JBHUEE010000002.1"/>
</dbReference>
<reference evidence="7" key="1">
    <citation type="journal article" date="2019" name="Int. J. Syst. Evol. Microbiol.">
        <title>The Global Catalogue of Microorganisms (GCM) 10K type strain sequencing project: providing services to taxonomists for standard genome sequencing and annotation.</title>
        <authorList>
            <consortium name="The Broad Institute Genomics Platform"/>
            <consortium name="The Broad Institute Genome Sequencing Center for Infectious Disease"/>
            <person name="Wu L."/>
            <person name="Ma J."/>
        </authorList>
    </citation>
    <scope>NUCLEOTIDE SEQUENCE [LARGE SCALE GENOMIC DNA]</scope>
    <source>
        <strain evidence="7">JCM 17130</strain>
    </source>
</reference>
<evidence type="ECO:0000256" key="3">
    <source>
        <dbReference type="ARBA" id="ARBA00022801"/>
    </source>
</evidence>
<comment type="cofactor">
    <cofactor evidence="1">
        <name>Mg(2+)</name>
        <dbReference type="ChEBI" id="CHEBI:18420"/>
    </cofactor>
</comment>